<proteinExistence type="predicted"/>
<dbReference type="Gene3D" id="3.40.630.30">
    <property type="match status" value="1"/>
</dbReference>
<evidence type="ECO:0000259" key="1">
    <source>
        <dbReference type="PROSITE" id="PS51729"/>
    </source>
</evidence>
<keyword evidence="2" id="KW-0012">Acyltransferase</keyword>
<dbReference type="SUPFAM" id="SSF55729">
    <property type="entry name" value="Acyl-CoA N-acyltransferases (Nat)"/>
    <property type="match status" value="1"/>
</dbReference>
<dbReference type="EMBL" id="JAVREH010000002">
    <property type="protein sequence ID" value="MDT0260132.1"/>
    <property type="molecule type" value="Genomic_DNA"/>
</dbReference>
<protein>
    <submittedName>
        <fullName evidence="2">GNAT family N-acetyltransferase</fullName>
        <ecNumber evidence="2">2.3.1.-</ecNumber>
    </submittedName>
</protein>
<keyword evidence="2" id="KW-0808">Transferase</keyword>
<dbReference type="Pfam" id="PF14542">
    <property type="entry name" value="Acetyltransf_CG"/>
    <property type="match status" value="1"/>
</dbReference>
<dbReference type="PROSITE" id="PS51729">
    <property type="entry name" value="GNAT_YJDJ"/>
    <property type="match status" value="1"/>
</dbReference>
<reference evidence="3" key="1">
    <citation type="submission" date="2023-07" db="EMBL/GenBank/DDBJ databases">
        <title>30 novel species of actinomycetes from the DSMZ collection.</title>
        <authorList>
            <person name="Nouioui I."/>
        </authorList>
    </citation>
    <scope>NUCLEOTIDE SEQUENCE [LARGE SCALE GENOMIC DNA]</scope>
    <source>
        <strain evidence="3">DSM 44399</strain>
    </source>
</reference>
<dbReference type="Proteomes" id="UP001183176">
    <property type="component" value="Unassembled WGS sequence"/>
</dbReference>
<sequence>MANEQIELVDNEAAGRYEIHLDGELVGLADYVRRGDVLAIPHTETSPEFGGRGLASTLVKFGLDDIRARGLRVQPACPFVAAYIEKNPEYADLVTS</sequence>
<dbReference type="InterPro" id="IPR016181">
    <property type="entry name" value="Acyl_CoA_acyltransferase"/>
</dbReference>
<dbReference type="GO" id="GO:0016746">
    <property type="term" value="F:acyltransferase activity"/>
    <property type="evidence" value="ECO:0007669"/>
    <property type="project" value="UniProtKB-KW"/>
</dbReference>
<comment type="caution">
    <text evidence="2">The sequence shown here is derived from an EMBL/GenBank/DDBJ whole genome shotgun (WGS) entry which is preliminary data.</text>
</comment>
<name>A0ABU2J572_9ACTN</name>
<accession>A0ABU2J572</accession>
<evidence type="ECO:0000313" key="2">
    <source>
        <dbReference type="EMBL" id="MDT0260132.1"/>
    </source>
</evidence>
<dbReference type="InterPro" id="IPR045057">
    <property type="entry name" value="Gcn5-rel_NAT"/>
</dbReference>
<dbReference type="PANTHER" id="PTHR31435:SF10">
    <property type="entry name" value="BSR4717 PROTEIN"/>
    <property type="match status" value="1"/>
</dbReference>
<keyword evidence="3" id="KW-1185">Reference proteome</keyword>
<dbReference type="EC" id="2.3.1.-" evidence="2"/>
<organism evidence="2 3">
    <name type="scientific">Jatrophihabitans lederbergiae</name>
    <dbReference type="NCBI Taxonomy" id="3075547"/>
    <lineage>
        <taxon>Bacteria</taxon>
        <taxon>Bacillati</taxon>
        <taxon>Actinomycetota</taxon>
        <taxon>Actinomycetes</taxon>
        <taxon>Jatrophihabitantales</taxon>
        <taxon>Jatrophihabitantaceae</taxon>
        <taxon>Jatrophihabitans</taxon>
    </lineage>
</organism>
<dbReference type="CDD" id="cd04301">
    <property type="entry name" value="NAT_SF"/>
    <property type="match status" value="1"/>
</dbReference>
<evidence type="ECO:0000313" key="3">
    <source>
        <dbReference type="Proteomes" id="UP001183176"/>
    </source>
</evidence>
<gene>
    <name evidence="2" type="ORF">RM423_01855</name>
</gene>
<dbReference type="InterPro" id="IPR031165">
    <property type="entry name" value="GNAT_YJDJ"/>
</dbReference>
<feature type="domain" description="N-acetyltransferase" evidence="1">
    <location>
        <begin position="9"/>
        <end position="95"/>
    </location>
</feature>
<dbReference type="RefSeq" id="WP_311421293.1">
    <property type="nucleotide sequence ID" value="NZ_JAVREH010000002.1"/>
</dbReference>
<dbReference type="PANTHER" id="PTHR31435">
    <property type="entry name" value="PROTEIN NATD1"/>
    <property type="match status" value="1"/>
</dbReference>